<reference evidence="2" key="1">
    <citation type="submission" date="2020-12" db="EMBL/GenBank/DDBJ databases">
        <title>The genome sequence of Inhella sp. 4Y17.</title>
        <authorList>
            <person name="Liu Y."/>
        </authorList>
    </citation>
    <scope>NUCLEOTIDE SEQUENCE</scope>
    <source>
        <strain evidence="2">4Y10</strain>
    </source>
</reference>
<evidence type="ECO:0000313" key="2">
    <source>
        <dbReference type="EMBL" id="MBH9551654.1"/>
    </source>
</evidence>
<dbReference type="EMBL" id="JAEDAL010000001">
    <property type="protein sequence ID" value="MBH9551654.1"/>
    <property type="molecule type" value="Genomic_DNA"/>
</dbReference>
<comment type="caution">
    <text evidence="2">The sequence shown here is derived from an EMBL/GenBank/DDBJ whole genome shotgun (WGS) entry which is preliminary data.</text>
</comment>
<dbReference type="AlphaFoldDB" id="A0A931IVA8"/>
<evidence type="ECO:0000313" key="3">
    <source>
        <dbReference type="Proteomes" id="UP000620139"/>
    </source>
</evidence>
<feature type="signal peptide" evidence="1">
    <location>
        <begin position="1"/>
        <end position="23"/>
    </location>
</feature>
<name>A0A931IVA8_9BURK</name>
<dbReference type="Proteomes" id="UP000620139">
    <property type="component" value="Unassembled WGS sequence"/>
</dbReference>
<organism evidence="2 3">
    <name type="scientific">Inhella gelatinilytica</name>
    <dbReference type="NCBI Taxonomy" id="2795030"/>
    <lineage>
        <taxon>Bacteria</taxon>
        <taxon>Pseudomonadati</taxon>
        <taxon>Pseudomonadota</taxon>
        <taxon>Betaproteobacteria</taxon>
        <taxon>Burkholderiales</taxon>
        <taxon>Sphaerotilaceae</taxon>
        <taxon>Inhella</taxon>
    </lineage>
</organism>
<keyword evidence="3" id="KW-1185">Reference proteome</keyword>
<sequence length="127" mass="13472">MSAPRMTLVRGLMAGLLTACAVAQTGSAALRAQLDRAVADPRCDADAQCRSVAMGHRACGGPESYGVYSLKVHNEAEVLRLAQQYRETRRAENQASGRVSTCVALPDPGARCEAVTQRCVLGTRPAQ</sequence>
<evidence type="ECO:0000256" key="1">
    <source>
        <dbReference type="SAM" id="SignalP"/>
    </source>
</evidence>
<dbReference type="RefSeq" id="WP_198099257.1">
    <property type="nucleotide sequence ID" value="NZ_JAEDAL010000001.1"/>
</dbReference>
<proteinExistence type="predicted"/>
<keyword evidence="1" id="KW-0732">Signal</keyword>
<evidence type="ECO:0008006" key="4">
    <source>
        <dbReference type="Google" id="ProtNLM"/>
    </source>
</evidence>
<protein>
    <recommendedName>
        <fullName evidence="4">Secreted protein</fullName>
    </recommendedName>
</protein>
<accession>A0A931IVA8</accession>
<feature type="chain" id="PRO_5037296355" description="Secreted protein" evidence="1">
    <location>
        <begin position="24"/>
        <end position="127"/>
    </location>
</feature>
<gene>
    <name evidence="2" type="ORF">I7X43_02225</name>
</gene>